<sequence>MDKSFSFRSLEVASDRKIEVEDDSYLFFGGTAYLGLNNNSDFINLYTEGLIRYGVNNGTSRSNNVQLNVYDKAEEIAAKRFQAESALIMSSGFLAAQMAIKYFSTQGELLYAPDCHPALWLDSRPNSPLSFTDWLNFIIRYINDSLNNDFVVVSNTIDSLVPEIYDFSFFEEVHEGKNITFLLDDSHGIGILRLEGSAVVANVPKRDCFRSIIVASMAKGLGIDAGVILADNRAIEQLKNTSIYLGASPPAPAAMYTFIHAEDIYREKYAVLQHNIALFRKHTRKHNISVNNFPGFYFPDTGLFDLLKKKNIIISSFSYPLSTDPLLNRVVISSAHKEEDILTISREIDSSV</sequence>
<dbReference type="AlphaFoldDB" id="A0A4R1LPF4"/>
<dbReference type="Proteomes" id="UP000294616">
    <property type="component" value="Unassembled WGS sequence"/>
</dbReference>
<dbReference type="Gene3D" id="3.40.640.10">
    <property type="entry name" value="Type I PLP-dependent aspartate aminotransferase-like (Major domain)"/>
    <property type="match status" value="1"/>
</dbReference>
<evidence type="ECO:0000313" key="4">
    <source>
        <dbReference type="EMBL" id="TCK80968.1"/>
    </source>
</evidence>
<evidence type="ECO:0000256" key="2">
    <source>
        <dbReference type="ARBA" id="ARBA00022679"/>
    </source>
</evidence>
<comment type="cofactor">
    <cofactor evidence="1">
        <name>pyridoxal 5'-phosphate</name>
        <dbReference type="ChEBI" id="CHEBI:597326"/>
    </cofactor>
</comment>
<dbReference type="InterPro" id="IPR015421">
    <property type="entry name" value="PyrdxlP-dep_Trfase_major"/>
</dbReference>
<dbReference type="InterPro" id="IPR015424">
    <property type="entry name" value="PyrdxlP-dep_Trfase"/>
</dbReference>
<dbReference type="InterPro" id="IPR050087">
    <property type="entry name" value="AON_synthase_class-II"/>
</dbReference>
<evidence type="ECO:0000259" key="3">
    <source>
        <dbReference type="Pfam" id="PF00155"/>
    </source>
</evidence>
<dbReference type="OrthoDB" id="846426at2"/>
<dbReference type="RefSeq" id="WP_132225750.1">
    <property type="nucleotide sequence ID" value="NZ_SMGO01000003.1"/>
</dbReference>
<dbReference type="InterPro" id="IPR004839">
    <property type="entry name" value="Aminotransferase_I/II_large"/>
</dbReference>
<dbReference type="GO" id="GO:0016740">
    <property type="term" value="F:transferase activity"/>
    <property type="evidence" value="ECO:0007669"/>
    <property type="project" value="UniProtKB-KW"/>
</dbReference>
<evidence type="ECO:0000256" key="1">
    <source>
        <dbReference type="ARBA" id="ARBA00001933"/>
    </source>
</evidence>
<dbReference type="Pfam" id="PF00155">
    <property type="entry name" value="Aminotran_1_2"/>
    <property type="match status" value="1"/>
</dbReference>
<dbReference type="Gene3D" id="3.90.1150.10">
    <property type="entry name" value="Aspartate Aminotransferase, domain 1"/>
    <property type="match status" value="1"/>
</dbReference>
<gene>
    <name evidence="4" type="ORF">C8N28_2727</name>
</gene>
<keyword evidence="2" id="KW-0808">Transferase</keyword>
<dbReference type="EMBL" id="SMGO01000003">
    <property type="protein sequence ID" value="TCK80968.1"/>
    <property type="molecule type" value="Genomic_DNA"/>
</dbReference>
<dbReference type="InterPro" id="IPR015422">
    <property type="entry name" value="PyrdxlP-dep_Trfase_small"/>
</dbReference>
<feature type="domain" description="Aminotransferase class I/classII large" evidence="3">
    <location>
        <begin position="172"/>
        <end position="341"/>
    </location>
</feature>
<accession>A0A4R1LPF4</accession>
<dbReference type="GO" id="GO:0030170">
    <property type="term" value="F:pyridoxal phosphate binding"/>
    <property type="evidence" value="ECO:0007669"/>
    <property type="project" value="InterPro"/>
</dbReference>
<protein>
    <submittedName>
        <fullName evidence="4">7-keto-8-aminopelargonate synthetase-like enzyme</fullName>
    </submittedName>
</protein>
<dbReference type="PANTHER" id="PTHR13693">
    <property type="entry name" value="CLASS II AMINOTRANSFERASE/8-AMINO-7-OXONONANOATE SYNTHASE"/>
    <property type="match status" value="1"/>
</dbReference>
<reference evidence="4 5" key="1">
    <citation type="submission" date="2019-03" db="EMBL/GenBank/DDBJ databases">
        <title>Genomic Encyclopedia of Archaeal and Bacterial Type Strains, Phase II (KMG-II): from individual species to whole genera.</title>
        <authorList>
            <person name="Goeker M."/>
        </authorList>
    </citation>
    <scope>NUCLEOTIDE SEQUENCE [LARGE SCALE GENOMIC DNA]</scope>
    <source>
        <strain evidence="4 5">DSM 22554</strain>
    </source>
</reference>
<proteinExistence type="predicted"/>
<name>A0A4R1LPF4_9SPHI</name>
<dbReference type="SUPFAM" id="SSF53383">
    <property type="entry name" value="PLP-dependent transferases"/>
    <property type="match status" value="1"/>
</dbReference>
<keyword evidence="5" id="KW-1185">Reference proteome</keyword>
<comment type="caution">
    <text evidence="4">The sequence shown here is derived from an EMBL/GenBank/DDBJ whole genome shotgun (WGS) entry which is preliminary data.</text>
</comment>
<organism evidence="4 5">
    <name type="scientific">Albibacterium bauzanense</name>
    <dbReference type="NCBI Taxonomy" id="653929"/>
    <lineage>
        <taxon>Bacteria</taxon>
        <taxon>Pseudomonadati</taxon>
        <taxon>Bacteroidota</taxon>
        <taxon>Sphingobacteriia</taxon>
        <taxon>Sphingobacteriales</taxon>
        <taxon>Sphingobacteriaceae</taxon>
        <taxon>Albibacterium</taxon>
    </lineage>
</organism>
<evidence type="ECO:0000313" key="5">
    <source>
        <dbReference type="Proteomes" id="UP000294616"/>
    </source>
</evidence>